<evidence type="ECO:0000313" key="1">
    <source>
        <dbReference type="Proteomes" id="UP000790787"/>
    </source>
</evidence>
<dbReference type="Proteomes" id="UP000790787">
    <property type="component" value="Chromosome 5"/>
</dbReference>
<dbReference type="RefSeq" id="XP_075109196.1">
    <property type="nucleotide sequence ID" value="XM_075253095.1"/>
</dbReference>
<proteinExistence type="predicted"/>
<sequence length="369" mass="43471">MVKIDIRKAYDSVEWIFLQMVLIEFGFPMKMVNWIMTCVSTVSYTLLINGGLTTRFQAKKGLRQGDSMSSYLFVLSMEYLNRSLKKLNANLDSNYHPRCSKLNLIHICFTDDLLLCCRADKISILLMLQAFNHFSEVSGLKANMEKSSLHIAGVSNEFKQQIIQEMGFATGEIPFRYLSVPLSSRKITVHQCLPLVEKMITRLLPRLWVKWIHYFYIKQKTISDCHIPKQASWLVWKILEFQKVEWKKVVLVQTIIPRHQFILWLAIQNRLATVDRLQKWGIQVDKRCILCTTGRDETLEHMLFECTYSQHMWKSILSWLSIQRRIGNWQEEVQWVASKVSTRPWTHILGFLFAATVYHIWGERNARRF</sequence>
<name>A0AC58UI77_TOBAC</name>
<reference evidence="1" key="1">
    <citation type="journal article" date="2014" name="Nat. Commun.">
        <title>The tobacco genome sequence and its comparison with those of tomato and potato.</title>
        <authorList>
            <person name="Sierro N."/>
            <person name="Battey J.N."/>
            <person name="Ouadi S."/>
            <person name="Bakaher N."/>
            <person name="Bovet L."/>
            <person name="Willig A."/>
            <person name="Goepfert S."/>
            <person name="Peitsch M.C."/>
            <person name="Ivanov N.V."/>
        </authorList>
    </citation>
    <scope>NUCLEOTIDE SEQUENCE [LARGE SCALE GENOMIC DNA]</scope>
</reference>
<evidence type="ECO:0000313" key="2">
    <source>
        <dbReference type="RefSeq" id="XP_075109196.1"/>
    </source>
</evidence>
<accession>A0AC58UI77</accession>
<protein>
    <submittedName>
        <fullName evidence="2">Uncharacterized protein LOC142180987</fullName>
    </submittedName>
</protein>
<gene>
    <name evidence="2" type="primary">LOC142180987</name>
</gene>
<reference evidence="2" key="2">
    <citation type="submission" date="2025-08" db="UniProtKB">
        <authorList>
            <consortium name="RefSeq"/>
        </authorList>
    </citation>
    <scope>IDENTIFICATION</scope>
    <source>
        <tissue evidence="2">Leaf</tissue>
    </source>
</reference>
<keyword evidence="1" id="KW-1185">Reference proteome</keyword>
<organism evidence="1 2">
    <name type="scientific">Nicotiana tabacum</name>
    <name type="common">Common tobacco</name>
    <dbReference type="NCBI Taxonomy" id="4097"/>
    <lineage>
        <taxon>Eukaryota</taxon>
        <taxon>Viridiplantae</taxon>
        <taxon>Streptophyta</taxon>
        <taxon>Embryophyta</taxon>
        <taxon>Tracheophyta</taxon>
        <taxon>Spermatophyta</taxon>
        <taxon>Magnoliopsida</taxon>
        <taxon>eudicotyledons</taxon>
        <taxon>Gunneridae</taxon>
        <taxon>Pentapetalae</taxon>
        <taxon>asterids</taxon>
        <taxon>lamiids</taxon>
        <taxon>Solanales</taxon>
        <taxon>Solanaceae</taxon>
        <taxon>Nicotianoideae</taxon>
        <taxon>Nicotianeae</taxon>
        <taxon>Nicotiana</taxon>
    </lineage>
</organism>